<reference evidence="1" key="1">
    <citation type="submission" date="2021-01" db="EMBL/GenBank/DDBJ databases">
        <authorList>
            <person name="Corre E."/>
            <person name="Pelletier E."/>
            <person name="Niang G."/>
            <person name="Scheremetjew M."/>
            <person name="Finn R."/>
            <person name="Kale V."/>
            <person name="Holt S."/>
            <person name="Cochrane G."/>
            <person name="Meng A."/>
            <person name="Brown T."/>
            <person name="Cohen L."/>
        </authorList>
    </citation>
    <scope>NUCLEOTIDE SEQUENCE</scope>
    <source>
        <strain evidence="1">CCMP622</strain>
    </source>
</reference>
<evidence type="ECO:0000313" key="1">
    <source>
        <dbReference type="EMBL" id="CAD9778832.1"/>
    </source>
</evidence>
<dbReference type="AlphaFoldDB" id="A0A7S2U464"/>
<name>A0A7S2U464_9EUKA</name>
<sequence length="129" mass="14577">MSQLNDRSHSMDKGEWVSTGLGKLVNYGIDSDSEPEELEVILIDKDGDKFKRKKTKTRKRKSVAFLTAAITYKQLRNTGVTIDEAAMKALKELSPEDRRVIPPMTNTIKEAEQALFWMQGSAPKKMDTT</sequence>
<organism evidence="1">
    <name type="scientific">Lotharella oceanica</name>
    <dbReference type="NCBI Taxonomy" id="641309"/>
    <lineage>
        <taxon>Eukaryota</taxon>
        <taxon>Sar</taxon>
        <taxon>Rhizaria</taxon>
        <taxon>Cercozoa</taxon>
        <taxon>Chlorarachniophyceae</taxon>
        <taxon>Lotharella</taxon>
    </lineage>
</organism>
<dbReference type="EMBL" id="HBHP01037153">
    <property type="protein sequence ID" value="CAD9778832.1"/>
    <property type="molecule type" value="Transcribed_RNA"/>
</dbReference>
<protein>
    <submittedName>
        <fullName evidence="1">Uncharacterized protein</fullName>
    </submittedName>
</protein>
<proteinExistence type="predicted"/>
<accession>A0A7S2U464</accession>
<gene>
    <name evidence="1" type="ORF">LSP00402_LOCUS22848</name>
</gene>